<evidence type="ECO:0008006" key="4">
    <source>
        <dbReference type="Google" id="ProtNLM"/>
    </source>
</evidence>
<reference evidence="2 3" key="1">
    <citation type="submission" date="2019-12" db="EMBL/GenBank/DDBJ databases">
        <title>Comparative genomics gives insights into the taxonomy of the Azoarcus-Aromatoleum group and reveals separate origins of nif in the plant-associated Azoarcus and non-plant-associated Aromatoleum sub-groups.</title>
        <authorList>
            <person name="Lafos M."/>
            <person name="Maluk M."/>
            <person name="Batista M."/>
            <person name="Junghare M."/>
            <person name="Carmona M."/>
            <person name="Faoro H."/>
            <person name="Cruz L.M."/>
            <person name="Battistoni F."/>
            <person name="De Souza E."/>
            <person name="Pedrosa F."/>
            <person name="Chen W.-M."/>
            <person name="Poole P.S."/>
            <person name="Dixon R.A."/>
            <person name="James E.K."/>
        </authorList>
    </citation>
    <scope>NUCLEOTIDE SEQUENCE [LARGE SCALE GENOMIC DNA]</scope>
    <source>
        <strain evidence="2 3">Td21</strain>
    </source>
</reference>
<gene>
    <name evidence="2" type="ORF">GPA22_16970</name>
</gene>
<keyword evidence="3" id="KW-1185">Reference proteome</keyword>
<comment type="caution">
    <text evidence="2">The sequence shown here is derived from an EMBL/GenBank/DDBJ whole genome shotgun (WGS) entry which is preliminary data.</text>
</comment>
<evidence type="ECO:0000313" key="2">
    <source>
        <dbReference type="EMBL" id="NMG45410.1"/>
    </source>
</evidence>
<name>A0ABX1Q4I0_9RHOO</name>
<evidence type="ECO:0000256" key="1">
    <source>
        <dbReference type="SAM" id="Phobius"/>
    </source>
</evidence>
<proteinExistence type="predicted"/>
<keyword evidence="1" id="KW-0472">Membrane</keyword>
<dbReference type="EMBL" id="WTVN01000029">
    <property type="protein sequence ID" value="NMG45410.1"/>
    <property type="molecule type" value="Genomic_DNA"/>
</dbReference>
<dbReference type="Proteomes" id="UP000623795">
    <property type="component" value="Unassembled WGS sequence"/>
</dbReference>
<dbReference type="RefSeq" id="WP_169257246.1">
    <property type="nucleotide sequence ID" value="NZ_WTVN01000029.1"/>
</dbReference>
<keyword evidence="1" id="KW-0812">Transmembrane</keyword>
<evidence type="ECO:0000313" key="3">
    <source>
        <dbReference type="Proteomes" id="UP000623795"/>
    </source>
</evidence>
<organism evidence="2 3">
    <name type="scientific">Aromatoleum toluvorans</name>
    <dbReference type="NCBI Taxonomy" id="92002"/>
    <lineage>
        <taxon>Bacteria</taxon>
        <taxon>Pseudomonadati</taxon>
        <taxon>Pseudomonadota</taxon>
        <taxon>Betaproteobacteria</taxon>
        <taxon>Rhodocyclales</taxon>
        <taxon>Rhodocyclaceae</taxon>
        <taxon>Aromatoleum</taxon>
    </lineage>
</organism>
<keyword evidence="1" id="KW-1133">Transmembrane helix</keyword>
<sequence>MDYWLRVVGIILIAIVGWTILTKIDPIGGKDYSGVPTKSKIITVVVLVVVGGILLLVKSK</sequence>
<feature type="transmembrane region" description="Helical" evidence="1">
    <location>
        <begin position="5"/>
        <end position="21"/>
    </location>
</feature>
<feature type="transmembrane region" description="Helical" evidence="1">
    <location>
        <begin position="41"/>
        <end position="57"/>
    </location>
</feature>
<accession>A0ABX1Q4I0</accession>
<protein>
    <recommendedName>
        <fullName evidence="4">DUF3185 family protein</fullName>
    </recommendedName>
</protein>